<gene>
    <name evidence="4" type="ORF">N7509_006324</name>
</gene>
<proteinExistence type="predicted"/>
<feature type="transmembrane region" description="Helical" evidence="2">
    <location>
        <begin position="62"/>
        <end position="82"/>
    </location>
</feature>
<evidence type="ECO:0000259" key="3">
    <source>
        <dbReference type="Pfam" id="PF13632"/>
    </source>
</evidence>
<keyword evidence="2" id="KW-0812">Transmembrane</keyword>
<dbReference type="RefSeq" id="XP_056490263.1">
    <property type="nucleotide sequence ID" value="XM_056630961.1"/>
</dbReference>
<keyword evidence="5" id="KW-1185">Reference proteome</keyword>
<keyword evidence="2" id="KW-1133">Transmembrane helix</keyword>
<dbReference type="EMBL" id="JAPZBU010000006">
    <property type="protein sequence ID" value="KAJ5398211.1"/>
    <property type="molecule type" value="Genomic_DNA"/>
</dbReference>
<dbReference type="InterPro" id="IPR029044">
    <property type="entry name" value="Nucleotide-diphossugar_trans"/>
</dbReference>
<reference evidence="4" key="1">
    <citation type="submission" date="2022-12" db="EMBL/GenBank/DDBJ databases">
        <authorList>
            <person name="Petersen C."/>
        </authorList>
    </citation>
    <scope>NUCLEOTIDE SEQUENCE</scope>
    <source>
        <strain evidence="4">IBT 29677</strain>
    </source>
</reference>
<name>A0A9W9W412_9EURO</name>
<evidence type="ECO:0000256" key="1">
    <source>
        <dbReference type="SAM" id="MobiDB-lite"/>
    </source>
</evidence>
<feature type="domain" description="Glycosyltransferase 2-like" evidence="3">
    <location>
        <begin position="259"/>
        <end position="490"/>
    </location>
</feature>
<dbReference type="InterPro" id="IPR001173">
    <property type="entry name" value="Glyco_trans_2-like"/>
</dbReference>
<protein>
    <recommendedName>
        <fullName evidence="3">Glycosyltransferase 2-like domain-containing protein</fullName>
    </recommendedName>
</protein>
<evidence type="ECO:0000256" key="2">
    <source>
        <dbReference type="SAM" id="Phobius"/>
    </source>
</evidence>
<dbReference type="Proteomes" id="UP001147747">
    <property type="component" value="Unassembled WGS sequence"/>
</dbReference>
<feature type="transmembrane region" description="Helical" evidence="2">
    <location>
        <begin position="494"/>
        <end position="513"/>
    </location>
</feature>
<dbReference type="GeneID" id="81369941"/>
<dbReference type="AlphaFoldDB" id="A0A9W9W412"/>
<dbReference type="Pfam" id="PF13632">
    <property type="entry name" value="Glyco_trans_2_3"/>
    <property type="match status" value="1"/>
</dbReference>
<dbReference type="PANTHER" id="PTHR36851:SF1">
    <property type="entry name" value="GLYCO_TRANS_2-LIKE DOMAIN-CONTAINING PROTEIN"/>
    <property type="match status" value="1"/>
</dbReference>
<accession>A0A9W9W412</accession>
<dbReference type="PANTHER" id="PTHR36851">
    <property type="entry name" value="UNNAMED PRODUCT"/>
    <property type="match status" value="1"/>
</dbReference>
<feature type="transmembrane region" description="Helical" evidence="2">
    <location>
        <begin position="550"/>
        <end position="573"/>
    </location>
</feature>
<dbReference type="OrthoDB" id="5819478at2759"/>
<evidence type="ECO:0000313" key="4">
    <source>
        <dbReference type="EMBL" id="KAJ5398211.1"/>
    </source>
</evidence>
<reference evidence="4" key="2">
    <citation type="journal article" date="2023" name="IMA Fungus">
        <title>Comparative genomic study of the Penicillium genus elucidates a diverse pangenome and 15 lateral gene transfer events.</title>
        <authorList>
            <person name="Petersen C."/>
            <person name="Sorensen T."/>
            <person name="Nielsen M.R."/>
            <person name="Sondergaard T.E."/>
            <person name="Sorensen J.L."/>
            <person name="Fitzpatrick D.A."/>
            <person name="Frisvad J.C."/>
            <person name="Nielsen K.L."/>
        </authorList>
    </citation>
    <scope>NUCLEOTIDE SEQUENCE</scope>
    <source>
        <strain evidence="4">IBT 29677</strain>
    </source>
</reference>
<feature type="region of interest" description="Disordered" evidence="1">
    <location>
        <begin position="101"/>
        <end position="122"/>
    </location>
</feature>
<sequence length="595" mass="67316">MLGWVTRCLPGFSLISLALLLLCAFTDILESPMLKGFLPTPSITPPTQNGPWSGLGLAQKAFIIYTVLLHVHTFGFTIRLAWSISRTLQSTKEVFQRRLATSPFPSPKPTRPEYQLYSDAPPSPVSLPDATISSFDKKDFITVHELTEKELIHAIILPNYCEDLHTLETTLKVLASHPRAKSQYEIYLAMEQKEAIAADKAGHLVSTFEHCFLDIHTTFHPAGIKGEIAGKSSNVACAARRIMEVHRTELKMDCCDVMVTVMDADTHLSRDYFTEILRLHYLHEDEADRSIYCCPILFDRNSHEVPALVRCADLMWGFAGLSTMYPGTWISIPTSVYSLPLSLAEKVGGWDSDPTAIGEDMHMLLKCYFETAGNIISRVVHSPASQCNVSSDSRHGWRRTVDTCAARYRQALRHMWGALDTGFAARRTLGYLRFHHRCSFLHPRHFALLSLLWEAHFLPAHLTIVMIFSVIYKFLTPATQIHPTLAWAFTVTEILRALSFIGMNGCLFLYEWWHKLHLDSRMEDMNEANIGDTGCARRLWYRPQFLIDRICFPIAGTVFGAVPTLHAVLSHFWTDRLVYRVSKKPTFSLEAVGLA</sequence>
<organism evidence="4 5">
    <name type="scientific">Penicillium cosmopolitanum</name>
    <dbReference type="NCBI Taxonomy" id="1131564"/>
    <lineage>
        <taxon>Eukaryota</taxon>
        <taxon>Fungi</taxon>
        <taxon>Dikarya</taxon>
        <taxon>Ascomycota</taxon>
        <taxon>Pezizomycotina</taxon>
        <taxon>Eurotiomycetes</taxon>
        <taxon>Eurotiomycetidae</taxon>
        <taxon>Eurotiales</taxon>
        <taxon>Aspergillaceae</taxon>
        <taxon>Penicillium</taxon>
    </lineage>
</organism>
<feature type="transmembrane region" description="Helical" evidence="2">
    <location>
        <begin position="446"/>
        <end position="474"/>
    </location>
</feature>
<dbReference type="SUPFAM" id="SSF53448">
    <property type="entry name" value="Nucleotide-diphospho-sugar transferases"/>
    <property type="match status" value="1"/>
</dbReference>
<comment type="caution">
    <text evidence="4">The sequence shown here is derived from an EMBL/GenBank/DDBJ whole genome shotgun (WGS) entry which is preliminary data.</text>
</comment>
<evidence type="ECO:0000313" key="5">
    <source>
        <dbReference type="Proteomes" id="UP001147747"/>
    </source>
</evidence>
<keyword evidence="2" id="KW-0472">Membrane</keyword>